<feature type="region of interest" description="Disordered" evidence="9">
    <location>
        <begin position="274"/>
        <end position="298"/>
    </location>
</feature>
<protein>
    <recommendedName>
        <fullName evidence="8">MLO-like protein</fullName>
    </recommendedName>
</protein>
<evidence type="ECO:0000256" key="5">
    <source>
        <dbReference type="ARBA" id="ARBA00022989"/>
    </source>
</evidence>
<name>A0ABP1FSE9_9CHLO</name>
<comment type="caution">
    <text evidence="11">The sequence shown here is derived from an EMBL/GenBank/DDBJ whole genome shotgun (WGS) entry which is preliminary data.</text>
</comment>
<evidence type="ECO:0000256" key="10">
    <source>
        <dbReference type="SAM" id="Phobius"/>
    </source>
</evidence>
<dbReference type="PANTHER" id="PTHR31942:SF52">
    <property type="entry name" value="MLO-LIKE PROTEIN 1"/>
    <property type="match status" value="1"/>
</dbReference>
<evidence type="ECO:0000256" key="3">
    <source>
        <dbReference type="ARBA" id="ARBA00022692"/>
    </source>
</evidence>
<keyword evidence="6 8" id="KW-0472">Membrane</keyword>
<feature type="transmembrane region" description="Helical" evidence="10">
    <location>
        <begin position="212"/>
        <end position="233"/>
    </location>
</feature>
<dbReference type="Proteomes" id="UP001497392">
    <property type="component" value="Unassembled WGS sequence"/>
</dbReference>
<feature type="compositionally biased region" description="Polar residues" evidence="9">
    <location>
        <begin position="611"/>
        <end position="633"/>
    </location>
</feature>
<feature type="transmembrane region" description="Helical" evidence="10">
    <location>
        <begin position="473"/>
        <end position="497"/>
    </location>
</feature>
<evidence type="ECO:0000256" key="1">
    <source>
        <dbReference type="ARBA" id="ARBA00004141"/>
    </source>
</evidence>
<evidence type="ECO:0000313" key="11">
    <source>
        <dbReference type="EMBL" id="CAL5222356.1"/>
    </source>
</evidence>
<keyword evidence="4 8" id="KW-0611">Plant defense</keyword>
<keyword evidence="5 8" id="KW-1133">Transmembrane helix</keyword>
<keyword evidence="3 8" id="KW-0812">Transmembrane</keyword>
<reference evidence="11 12" key="1">
    <citation type="submission" date="2024-06" db="EMBL/GenBank/DDBJ databases">
        <authorList>
            <person name="Kraege A."/>
            <person name="Thomma B."/>
        </authorList>
    </citation>
    <scope>NUCLEOTIDE SEQUENCE [LARGE SCALE GENOMIC DNA]</scope>
</reference>
<organism evidence="11 12">
    <name type="scientific">Coccomyxa viridis</name>
    <dbReference type="NCBI Taxonomy" id="1274662"/>
    <lineage>
        <taxon>Eukaryota</taxon>
        <taxon>Viridiplantae</taxon>
        <taxon>Chlorophyta</taxon>
        <taxon>core chlorophytes</taxon>
        <taxon>Trebouxiophyceae</taxon>
        <taxon>Trebouxiophyceae incertae sedis</taxon>
        <taxon>Coccomyxaceae</taxon>
        <taxon>Coccomyxa</taxon>
    </lineage>
</organism>
<feature type="transmembrane region" description="Helical" evidence="10">
    <location>
        <begin position="402"/>
        <end position="423"/>
    </location>
</feature>
<dbReference type="PANTHER" id="PTHR31942">
    <property type="entry name" value="MLO-LIKE PROTEIN 1"/>
    <property type="match status" value="1"/>
</dbReference>
<evidence type="ECO:0000256" key="7">
    <source>
        <dbReference type="ARBA" id="ARBA00023265"/>
    </source>
</evidence>
<keyword evidence="8" id="KW-0112">Calmodulin-binding</keyword>
<accession>A0ABP1FSE9</accession>
<sequence>MGAEGGTSLLETPPYVIAVVFLFFLVVTLGFEWILHRVLHALKKRNKHGLVAAMNNMTNEIMLLGVATLILSAVQRDVGKICIASKAYAGMTWLDRVDGCACCLSNTENVSPCYLQAKGCQSADTLNGCCNDSYDLNSAEGQVCGAIFGLGDSLQNAGERRHLLSAPAAAATPPGGEAVCDGRIQVGWEECGYSAHKRPAIGSDALHQVHLFIFYMAITHILGGILLIVLASLRMRFWRRWTEQADPISQEARRAVDGSIKEIEMAATGKSTAGSSVTAAAGTGPPAEGAKPKEAAKPVPAARRAEPDLEALEQGKPADVDCLEIARKSKWRGRPAHVRGLGQCWEMLWCVLRQFNFVCVVHKEEFYLMRASFYFTHHIDSGAKFDFISYMRESMEDDYGKLVGLGLPMWLFLIFFVLLSSVWGWCVWFFTVLAGAALLVVNTKLVHIVRYVTRGGHVHRLKPGIFWLNRPGLLLPVIKYLVFFNTFVFANSIFFATQFGRRSCFFSRTGFQGWVPISWWAVMLVNILYFLILCFVTLPMYSMAVHMGKELRQDAFPPELRERLERARSQHEQVRGDHKYFLDMLKLPRPSRPKGTPVESTTNGAGPEGGRQSSEQTHSTPLVSTPHSTAKGE</sequence>
<feature type="transmembrane region" description="Helical" evidence="10">
    <location>
        <begin position="517"/>
        <end position="541"/>
    </location>
</feature>
<dbReference type="InterPro" id="IPR004326">
    <property type="entry name" value="Mlo"/>
</dbReference>
<evidence type="ECO:0000256" key="2">
    <source>
        <dbReference type="ARBA" id="ARBA00006574"/>
    </source>
</evidence>
<gene>
    <name evidence="11" type="primary">g4708</name>
    <name evidence="8" type="synonym">MLO</name>
    <name evidence="11" type="ORF">VP750_LOCUS4015</name>
</gene>
<feature type="compositionally biased region" description="Low complexity" evidence="9">
    <location>
        <begin position="274"/>
        <end position="289"/>
    </location>
</feature>
<keyword evidence="12" id="KW-1185">Reference proteome</keyword>
<feature type="transmembrane region" description="Helical" evidence="10">
    <location>
        <begin position="15"/>
        <end position="35"/>
    </location>
</feature>
<feature type="transmembrane region" description="Helical" evidence="10">
    <location>
        <begin position="56"/>
        <end position="74"/>
    </location>
</feature>
<feature type="region of interest" description="Disordered" evidence="9">
    <location>
        <begin position="587"/>
        <end position="633"/>
    </location>
</feature>
<evidence type="ECO:0000256" key="9">
    <source>
        <dbReference type="SAM" id="MobiDB-lite"/>
    </source>
</evidence>
<evidence type="ECO:0000313" key="12">
    <source>
        <dbReference type="Proteomes" id="UP001497392"/>
    </source>
</evidence>
<dbReference type="EMBL" id="CAXHTA020000007">
    <property type="protein sequence ID" value="CAL5222356.1"/>
    <property type="molecule type" value="Genomic_DNA"/>
</dbReference>
<proteinExistence type="inferred from homology"/>
<comment type="subcellular location">
    <subcellularLocation>
        <location evidence="1 8">Membrane</location>
        <topology evidence="1 8">Multi-pass membrane protein</topology>
    </subcellularLocation>
</comment>
<keyword evidence="7 8" id="KW-0568">Pathogenesis-related protein</keyword>
<feature type="transmembrane region" description="Helical" evidence="10">
    <location>
        <begin position="429"/>
        <end position="452"/>
    </location>
</feature>
<comment type="function">
    <text evidence="8">May be involved in modulation of pathogen defense and leaf cell death.</text>
</comment>
<evidence type="ECO:0000256" key="6">
    <source>
        <dbReference type="ARBA" id="ARBA00023136"/>
    </source>
</evidence>
<comment type="similarity">
    <text evidence="2 8">Belongs to the MLO family.</text>
</comment>
<evidence type="ECO:0000256" key="8">
    <source>
        <dbReference type="RuleBase" id="RU280816"/>
    </source>
</evidence>
<evidence type="ECO:0000256" key="4">
    <source>
        <dbReference type="ARBA" id="ARBA00022821"/>
    </source>
</evidence>
<comment type="domain">
    <text evidence="8">The C-terminus contains a calmodulin-binding domain, which binds calmodulin in a calcium-dependent fashion.</text>
</comment>
<dbReference type="Pfam" id="PF03094">
    <property type="entry name" value="Mlo"/>
    <property type="match status" value="3"/>
</dbReference>